<dbReference type="GO" id="GO:0006508">
    <property type="term" value="P:proteolysis"/>
    <property type="evidence" value="ECO:0007669"/>
    <property type="project" value="UniProtKB-KW"/>
</dbReference>
<proteinExistence type="predicted"/>
<keyword evidence="3" id="KW-0378">Hydrolase</keyword>
<accession>A0A151KSZ9</accession>
<organism evidence="5 8">
    <name type="scientific">Vibrio cidicii</name>
    <dbReference type="NCBI Taxonomy" id="1763883"/>
    <lineage>
        <taxon>Bacteria</taxon>
        <taxon>Pseudomonadati</taxon>
        <taxon>Pseudomonadota</taxon>
        <taxon>Gammaproteobacteria</taxon>
        <taxon>Vibrionales</taxon>
        <taxon>Vibrionaceae</taxon>
        <taxon>Vibrio</taxon>
    </lineage>
</organism>
<dbReference type="EMBL" id="LOMK01000001">
    <property type="protein sequence ID" value="KYN25909.1"/>
    <property type="molecule type" value="Genomic_DNA"/>
</dbReference>
<dbReference type="GO" id="GO:0080164">
    <property type="term" value="P:regulation of nitric oxide metabolic process"/>
    <property type="evidence" value="ECO:0007669"/>
    <property type="project" value="TreeGrafter"/>
</dbReference>
<dbReference type="Pfam" id="PF08014">
    <property type="entry name" value="MATCAP"/>
    <property type="match status" value="1"/>
</dbReference>
<evidence type="ECO:0000256" key="2">
    <source>
        <dbReference type="ARBA" id="ARBA00022670"/>
    </source>
</evidence>
<dbReference type="GO" id="GO:0008237">
    <property type="term" value="F:metallopeptidase activity"/>
    <property type="evidence" value="ECO:0007669"/>
    <property type="project" value="UniProtKB-KW"/>
</dbReference>
<dbReference type="AlphaFoldDB" id="A0A151JJD9"/>
<dbReference type="Proteomes" id="UP000075346">
    <property type="component" value="Unassembled WGS sequence"/>
</dbReference>
<dbReference type="EMBL" id="LOBR01000111">
    <property type="protein sequence ID" value="KYN81698.1"/>
    <property type="molecule type" value="Genomic_DNA"/>
</dbReference>
<accession>A0A151JJD9</accession>
<dbReference type="InterPro" id="IPR012548">
    <property type="entry name" value="MATCAP"/>
</dbReference>
<dbReference type="InterPro" id="IPR012656">
    <property type="entry name" value="CHP02421_QEGLA"/>
</dbReference>
<keyword evidence="4" id="KW-0482">Metalloprotease</keyword>
<reference evidence="5 7" key="2">
    <citation type="submission" date="2015-12" db="EMBL/GenBank/DDBJ databases">
        <authorList>
            <person name="Shamseldin A."/>
            <person name="Moawad H."/>
            <person name="Abd El-Rahim W.M."/>
            <person name="Sadowsky M.J."/>
        </authorList>
    </citation>
    <scope>NUCLEOTIDE SEQUENCE [LARGE SCALE GENOMIC DNA]</scope>
    <source>
        <strain evidence="7">2538-88</strain>
        <strain evidence="5">2756-81</strain>
    </source>
</reference>
<keyword evidence="2" id="KW-0645">Protease</keyword>
<dbReference type="PANTHER" id="PTHR31817">
    <property type="match status" value="1"/>
</dbReference>
<dbReference type="Proteomes" id="UP000075349">
    <property type="component" value="Unassembled WGS sequence"/>
</dbReference>
<gene>
    <name evidence="6" type="ORF">ATY37_06725</name>
    <name evidence="5" type="ORF">AUQ44_11430</name>
</gene>
<evidence type="ECO:0000313" key="5">
    <source>
        <dbReference type="EMBL" id="KYN25909.1"/>
    </source>
</evidence>
<comment type="cofactor">
    <cofactor evidence="1">
        <name>Zn(2+)</name>
        <dbReference type="ChEBI" id="CHEBI:29105"/>
    </cofactor>
</comment>
<name>A0A151JJD9_9VIBR</name>
<evidence type="ECO:0000256" key="4">
    <source>
        <dbReference type="ARBA" id="ARBA00023049"/>
    </source>
</evidence>
<dbReference type="PANTHER" id="PTHR31817:SF0">
    <property type="entry name" value="CHROMOSOME UNDETERMINED SCAFFOLD_67, WHOLE GENOME SHOTGUN SEQUENCE"/>
    <property type="match status" value="1"/>
</dbReference>
<evidence type="ECO:0000313" key="6">
    <source>
        <dbReference type="EMBL" id="KYN81698.1"/>
    </source>
</evidence>
<reference evidence="6 8" key="1">
    <citation type="submission" date="2015-12" db="EMBL/GenBank/DDBJ databases">
        <authorList>
            <person name="Tarr C.L."/>
            <person name="Gladney L.M."/>
        </authorList>
    </citation>
    <scope>NUCLEOTIDE SEQUENCE [LARGE SCALE GENOMIC DNA]</scope>
    <source>
        <strain evidence="6">2538-88</strain>
        <strain evidence="8">2756-81</strain>
    </source>
</reference>
<dbReference type="SMART" id="SM01154">
    <property type="entry name" value="DUF1704"/>
    <property type="match status" value="1"/>
</dbReference>
<comment type="caution">
    <text evidence="5">The sequence shown here is derived from an EMBL/GenBank/DDBJ whole genome shotgun (WGS) entry which is preliminary data.</text>
</comment>
<sequence length="382" mass="43345">MMDYTDKQQLLSVASTIDEQLAPLVEDIDILSSVTPLNYKEERQRFFDNRFSVEPAFKYQTKSLDVHLAKRNLYALPIEQIEHPALRQLYIDIIQSYADKLDQLCSIGQAEFLYNSLRYYGEPSDKDVRNAHFLLHLPTEEEQESRHDCHSIADFMGQFCQDHGYSGEIEINPSMIANALVSGTKVKINASANITTKELHALAHHELGVHLLTTLNGRAQPLKLLSLGCPVNTTTQEGLAILCEFLSGHFSLKRLRTLALRVVAVESMIKDRDFRNTFLLLKEQYKADDMTAFTITARVYRGGGYTKDYLYLRGFRQILNAYDDLGDDFNLLLAGKTEIRYFSAIKALVKDEILLPPKFISPAIAKPAQADPIYKFVANALK</sequence>
<evidence type="ECO:0000256" key="1">
    <source>
        <dbReference type="ARBA" id="ARBA00001947"/>
    </source>
</evidence>
<evidence type="ECO:0008006" key="9">
    <source>
        <dbReference type="Google" id="ProtNLM"/>
    </source>
</evidence>
<dbReference type="NCBIfam" id="TIGR02421">
    <property type="entry name" value="QEGLA"/>
    <property type="match status" value="1"/>
</dbReference>
<evidence type="ECO:0000313" key="8">
    <source>
        <dbReference type="Proteomes" id="UP000075349"/>
    </source>
</evidence>
<dbReference type="RefSeq" id="WP_061898065.1">
    <property type="nucleotide sequence ID" value="NZ_LOBR01000111.1"/>
</dbReference>
<evidence type="ECO:0000256" key="3">
    <source>
        <dbReference type="ARBA" id="ARBA00022801"/>
    </source>
</evidence>
<protein>
    <recommendedName>
        <fullName evidence="9">Flavohemoglobin expression-modulating QEGLA motif protein</fullName>
    </recommendedName>
</protein>
<evidence type="ECO:0000313" key="7">
    <source>
        <dbReference type="Proteomes" id="UP000075346"/>
    </source>
</evidence>